<keyword evidence="2" id="KW-1185">Reference proteome</keyword>
<protein>
    <submittedName>
        <fullName evidence="1">Uncharacterized protein</fullName>
    </submittedName>
</protein>
<dbReference type="Proteomes" id="UP000266906">
    <property type="component" value="Unassembled WGS sequence"/>
</dbReference>
<comment type="caution">
    <text evidence="1">The sequence shown here is derived from an EMBL/GenBank/DDBJ whole genome shotgun (WGS) entry which is preliminary data.</text>
</comment>
<proteinExistence type="predicted"/>
<gene>
    <name evidence="1" type="ORF">EDD38_1156</name>
</gene>
<evidence type="ECO:0000313" key="2">
    <source>
        <dbReference type="Proteomes" id="UP000266906"/>
    </source>
</evidence>
<accession>A0A3N4RWT1</accession>
<evidence type="ECO:0000313" key="1">
    <source>
        <dbReference type="EMBL" id="RPE32887.1"/>
    </source>
</evidence>
<sequence>MYRSPNRLVYISRNEDFIFLVIKDLRDIEIEHIQGSGKLNLRLNLNANHLFMVKHRISDNAINIGVIIPK</sequence>
<name>A0A3N4RWT1_9ACTN</name>
<dbReference type="AlphaFoldDB" id="A0A3N4RWT1"/>
<dbReference type="EMBL" id="RKQG01000001">
    <property type="protein sequence ID" value="RPE32887.1"/>
    <property type="molecule type" value="Genomic_DNA"/>
</dbReference>
<reference evidence="1 2" key="1">
    <citation type="submission" date="2018-11" db="EMBL/GenBank/DDBJ databases">
        <title>Sequencing the genomes of 1000 actinobacteria strains.</title>
        <authorList>
            <person name="Klenk H.-P."/>
        </authorList>
    </citation>
    <scope>NUCLEOTIDE SEQUENCE [LARGE SCALE GENOMIC DNA]</scope>
    <source>
        <strain evidence="1 2">DSM 44781</strain>
    </source>
</reference>
<organism evidence="1 2">
    <name type="scientific">Kitasatospora cineracea</name>
    <dbReference type="NCBI Taxonomy" id="88074"/>
    <lineage>
        <taxon>Bacteria</taxon>
        <taxon>Bacillati</taxon>
        <taxon>Actinomycetota</taxon>
        <taxon>Actinomycetes</taxon>
        <taxon>Kitasatosporales</taxon>
        <taxon>Streptomycetaceae</taxon>
        <taxon>Kitasatospora</taxon>
    </lineage>
</organism>